<dbReference type="SUPFAM" id="SSF53850">
    <property type="entry name" value="Periplasmic binding protein-like II"/>
    <property type="match status" value="1"/>
</dbReference>
<dbReference type="EMBL" id="CP090978">
    <property type="protein sequence ID" value="UJF32843.1"/>
    <property type="molecule type" value="Genomic_DNA"/>
</dbReference>
<gene>
    <name evidence="1" type="ORF">L0M14_25235</name>
</gene>
<keyword evidence="2" id="KW-1185">Reference proteome</keyword>
<evidence type="ECO:0000313" key="2">
    <source>
        <dbReference type="Proteomes" id="UP001649230"/>
    </source>
</evidence>
<evidence type="ECO:0000313" key="1">
    <source>
        <dbReference type="EMBL" id="UJF32843.1"/>
    </source>
</evidence>
<protein>
    <recommendedName>
        <fullName evidence="3">Extracellular solute-binding protein</fullName>
    </recommendedName>
</protein>
<dbReference type="Proteomes" id="UP001649230">
    <property type="component" value="Chromosome"/>
</dbReference>
<organism evidence="1 2">
    <name type="scientific">Paenibacillus hexagrammi</name>
    <dbReference type="NCBI Taxonomy" id="2908839"/>
    <lineage>
        <taxon>Bacteria</taxon>
        <taxon>Bacillati</taxon>
        <taxon>Bacillota</taxon>
        <taxon>Bacilli</taxon>
        <taxon>Bacillales</taxon>
        <taxon>Paenibacillaceae</taxon>
        <taxon>Paenibacillus</taxon>
    </lineage>
</organism>
<evidence type="ECO:0008006" key="3">
    <source>
        <dbReference type="Google" id="ProtNLM"/>
    </source>
</evidence>
<proteinExistence type="predicted"/>
<reference evidence="1 2" key="1">
    <citation type="journal article" date="2024" name="Int. J. Syst. Evol. Microbiol.">
        <title>Paenibacillus hexagrammi sp. nov., a novel bacterium isolated from the gut content of Hexagrammos agrammus.</title>
        <authorList>
            <person name="Jung H.K."/>
            <person name="Kim D.G."/>
            <person name="Zin H."/>
            <person name="Park J."/>
            <person name="Jung H."/>
            <person name="Kim Y.O."/>
            <person name="Kong H.J."/>
            <person name="Kim J.W."/>
            <person name="Kim Y.S."/>
        </authorList>
    </citation>
    <scope>NUCLEOTIDE SEQUENCE [LARGE SCALE GENOMIC DNA]</scope>
    <source>
        <strain evidence="1 2">YPD9-1</strain>
    </source>
</reference>
<accession>A0ABY3SFP1</accession>
<name>A0ABY3SFP1_9BACL</name>
<sequence length="154" mass="17607">MLNLPAWGEQKLQEWVPEQKGKWRVTRPPFGIIGNDMDSSNSIALTSQSKQKETAWLFIQYVCEQSGTMNWYINPKPSEFLGGQNAQELYRTLTGLGSSGMPTPLDRKASEIWNRSIDEIINKNTSAEDSLSLLYQDIMDEVSIPYQQLLNYKK</sequence>
<dbReference type="RefSeq" id="WP_235119186.1">
    <property type="nucleotide sequence ID" value="NZ_CP090978.1"/>
</dbReference>
<dbReference type="Gene3D" id="3.40.190.10">
    <property type="entry name" value="Periplasmic binding protein-like II"/>
    <property type="match status" value="1"/>
</dbReference>